<evidence type="ECO:0000256" key="3">
    <source>
        <dbReference type="ARBA" id="ARBA00022737"/>
    </source>
</evidence>
<dbReference type="InterPro" id="IPR041075">
    <property type="entry name" value="NOD1/2_WH"/>
</dbReference>
<dbReference type="PROSITE" id="PS50837">
    <property type="entry name" value="NACHT"/>
    <property type="match status" value="1"/>
</dbReference>
<dbReference type="Pfam" id="PF17779">
    <property type="entry name" value="WHD_NOD2"/>
    <property type="match status" value="1"/>
</dbReference>
<dbReference type="InterPro" id="IPR041267">
    <property type="entry name" value="NLRP_HD2"/>
</dbReference>
<keyword evidence="7" id="KW-0395">Inflammatory response</keyword>
<keyword evidence="6" id="KW-0832">Ubl conjugation</keyword>
<dbReference type="InterPro" id="IPR027417">
    <property type="entry name" value="P-loop_NTPase"/>
</dbReference>
<dbReference type="GO" id="GO:0006954">
    <property type="term" value="P:inflammatory response"/>
    <property type="evidence" value="ECO:0007669"/>
    <property type="project" value="UniProtKB-KW"/>
</dbReference>
<evidence type="ECO:0000256" key="2">
    <source>
        <dbReference type="ARBA" id="ARBA00022490"/>
    </source>
</evidence>
<evidence type="ECO:0000256" key="1">
    <source>
        <dbReference type="ARBA" id="ARBA00004496"/>
    </source>
</evidence>
<gene>
    <name evidence="9" type="ORF">M9458_004571</name>
</gene>
<organism evidence="9 10">
    <name type="scientific">Cirrhinus mrigala</name>
    <name type="common">Mrigala</name>
    <dbReference type="NCBI Taxonomy" id="683832"/>
    <lineage>
        <taxon>Eukaryota</taxon>
        <taxon>Metazoa</taxon>
        <taxon>Chordata</taxon>
        <taxon>Craniata</taxon>
        <taxon>Vertebrata</taxon>
        <taxon>Euteleostomi</taxon>
        <taxon>Actinopterygii</taxon>
        <taxon>Neopterygii</taxon>
        <taxon>Teleostei</taxon>
        <taxon>Ostariophysi</taxon>
        <taxon>Cypriniformes</taxon>
        <taxon>Cyprinidae</taxon>
        <taxon>Labeoninae</taxon>
        <taxon>Labeonini</taxon>
        <taxon>Cirrhinus</taxon>
    </lineage>
</organism>
<evidence type="ECO:0000256" key="4">
    <source>
        <dbReference type="ARBA" id="ARBA00022741"/>
    </source>
</evidence>
<proteinExistence type="predicted"/>
<dbReference type="EMBL" id="JAMKFB020000002">
    <property type="protein sequence ID" value="KAL0201384.1"/>
    <property type="molecule type" value="Genomic_DNA"/>
</dbReference>
<keyword evidence="2" id="KW-0963">Cytoplasm</keyword>
<reference evidence="9 10" key="1">
    <citation type="submission" date="2024-05" db="EMBL/GenBank/DDBJ databases">
        <title>Genome sequencing and assembly of Indian major carp, Cirrhinus mrigala (Hamilton, 1822).</title>
        <authorList>
            <person name="Mohindra V."/>
            <person name="Chowdhury L.M."/>
            <person name="Lal K."/>
            <person name="Jena J.K."/>
        </authorList>
    </citation>
    <scope>NUCLEOTIDE SEQUENCE [LARGE SCALE GENOMIC DNA]</scope>
    <source>
        <strain evidence="9">CM1030</strain>
        <tissue evidence="9">Blood</tissue>
    </source>
</reference>
<sequence length="508" mass="58657">MYPESLLIKKKENGGFKNVSVNGLLQSYASGTSVILQGDSGSGKSFIAQKIMLDWAFEKFSARRFNLVFYLRCEELMCISEEFNIIELLSCSCSLTSDQISQILQQSPAKVLFIIDGFDELRLTQDVYDMSANTDPLQKFPPEVILCSLMRKYLIPESTLLITTRTKTVKKLLKGQPCFTEIMGFSEKKVEMYFQKFFSKEYDCVRANETLLTACSIPVVHWIISEMFKVGADVTSGLQTTTSIYVDFVSTLLEHHCQGLSHSVPRLLRSLGQLAERGMLEQKVLFDEKSVNETISDPAGNTFLCKFLSKKRIHQEVMFSFMHLSFQEFFTALYYVLLDEEESQRKVRELLHTVERGWALSCWSDRDFSMADVEITHAKLLQPVILFLCGFCEKEWISSFTVKHNMAVSISIETQLKEWINQCTWRYKNEDMLFILHCLYELHEKSFIGKALEGLVLIDLSDIPLKKTDCWVLKYCLQCCEHIRNLKLHVTSDNLKMLQPELYRCKEL</sequence>
<dbReference type="Proteomes" id="UP001529510">
    <property type="component" value="Unassembled WGS sequence"/>
</dbReference>
<comment type="subcellular location">
    <subcellularLocation>
        <location evidence="1">Cytoplasm</location>
    </subcellularLocation>
</comment>
<evidence type="ECO:0000313" key="9">
    <source>
        <dbReference type="EMBL" id="KAL0201384.1"/>
    </source>
</evidence>
<protein>
    <recommendedName>
        <fullName evidence="8">NACHT domain-containing protein</fullName>
    </recommendedName>
</protein>
<evidence type="ECO:0000256" key="5">
    <source>
        <dbReference type="ARBA" id="ARBA00022840"/>
    </source>
</evidence>
<keyword evidence="3" id="KW-0677">Repeat</keyword>
<name>A0ABD0RSD5_CIRMR</name>
<dbReference type="Pfam" id="PF17776">
    <property type="entry name" value="NLRC4_HD2"/>
    <property type="match status" value="1"/>
</dbReference>
<comment type="caution">
    <text evidence="9">The sequence shown here is derived from an EMBL/GenBank/DDBJ whole genome shotgun (WGS) entry which is preliminary data.</text>
</comment>
<dbReference type="GO" id="GO:0005737">
    <property type="term" value="C:cytoplasm"/>
    <property type="evidence" value="ECO:0007669"/>
    <property type="project" value="UniProtKB-SubCell"/>
</dbReference>
<dbReference type="InterPro" id="IPR050637">
    <property type="entry name" value="NLRP_innate_immun_reg"/>
</dbReference>
<dbReference type="Gene3D" id="3.40.50.300">
    <property type="entry name" value="P-loop containing nucleotide triphosphate hydrolases"/>
    <property type="match status" value="1"/>
</dbReference>
<evidence type="ECO:0000256" key="6">
    <source>
        <dbReference type="ARBA" id="ARBA00022843"/>
    </source>
</evidence>
<dbReference type="SUPFAM" id="SSF52540">
    <property type="entry name" value="P-loop containing nucleoside triphosphate hydrolases"/>
    <property type="match status" value="1"/>
</dbReference>
<keyword evidence="10" id="KW-1185">Reference proteome</keyword>
<keyword evidence="4" id="KW-0547">Nucleotide-binding</keyword>
<dbReference type="InterPro" id="IPR025662">
    <property type="entry name" value="Sigma_54_int_dom_ATP-bd_1"/>
</dbReference>
<evidence type="ECO:0000313" key="10">
    <source>
        <dbReference type="Proteomes" id="UP001529510"/>
    </source>
</evidence>
<dbReference type="PANTHER" id="PTHR45690">
    <property type="entry name" value="NACHT, LRR AND PYD DOMAINS-CONTAINING PROTEIN 12"/>
    <property type="match status" value="1"/>
</dbReference>
<dbReference type="GO" id="GO:0005524">
    <property type="term" value="F:ATP binding"/>
    <property type="evidence" value="ECO:0007669"/>
    <property type="project" value="UniProtKB-KW"/>
</dbReference>
<dbReference type="GO" id="GO:0045087">
    <property type="term" value="P:innate immune response"/>
    <property type="evidence" value="ECO:0007669"/>
    <property type="project" value="UniProtKB-KW"/>
</dbReference>
<accession>A0ABD0RSD5</accession>
<dbReference type="Pfam" id="PF05729">
    <property type="entry name" value="NACHT"/>
    <property type="match status" value="1"/>
</dbReference>
<feature type="non-terminal residue" evidence="9">
    <location>
        <position position="508"/>
    </location>
</feature>
<evidence type="ECO:0000259" key="8">
    <source>
        <dbReference type="PROSITE" id="PS50837"/>
    </source>
</evidence>
<dbReference type="PROSITE" id="PS00675">
    <property type="entry name" value="SIGMA54_INTERACT_1"/>
    <property type="match status" value="1"/>
</dbReference>
<keyword evidence="5" id="KW-0067">ATP-binding</keyword>
<feature type="domain" description="NACHT" evidence="8">
    <location>
        <begin position="32"/>
        <end position="166"/>
    </location>
</feature>
<dbReference type="AlphaFoldDB" id="A0ABD0RSD5"/>
<evidence type="ECO:0000256" key="7">
    <source>
        <dbReference type="ARBA" id="ARBA00023198"/>
    </source>
</evidence>
<dbReference type="PANTHER" id="PTHR45690:SF19">
    <property type="entry name" value="NACHT, LRR AND PYD DOMAINS-CONTAINING PROTEIN 3"/>
    <property type="match status" value="1"/>
</dbReference>
<dbReference type="InterPro" id="IPR007111">
    <property type="entry name" value="NACHT_NTPase"/>
</dbReference>